<keyword evidence="6 11" id="KW-0548">Nucleotidyltransferase</keyword>
<keyword evidence="8 11" id="KW-0067">ATP-binding</keyword>
<comment type="similarity">
    <text evidence="3 11">Belongs to the NadD family.</text>
</comment>
<evidence type="ECO:0000256" key="9">
    <source>
        <dbReference type="ARBA" id="ARBA00023027"/>
    </source>
</evidence>
<comment type="pathway">
    <text evidence="2 11">Cofactor biosynthesis; NAD(+) biosynthesis; deamido-NAD(+) from nicotinate D-ribonucleotide: step 1/1.</text>
</comment>
<proteinExistence type="inferred from homology"/>
<comment type="catalytic activity">
    <reaction evidence="10 11">
        <text>nicotinate beta-D-ribonucleotide + ATP + H(+) = deamido-NAD(+) + diphosphate</text>
        <dbReference type="Rhea" id="RHEA:22860"/>
        <dbReference type="ChEBI" id="CHEBI:15378"/>
        <dbReference type="ChEBI" id="CHEBI:30616"/>
        <dbReference type="ChEBI" id="CHEBI:33019"/>
        <dbReference type="ChEBI" id="CHEBI:57502"/>
        <dbReference type="ChEBI" id="CHEBI:58437"/>
        <dbReference type="EC" id="2.7.7.18"/>
    </reaction>
</comment>
<dbReference type="EMBL" id="CP033614">
    <property type="protein sequence ID" value="AYV55151.1"/>
    <property type="molecule type" value="Genomic_DNA"/>
</dbReference>
<dbReference type="InterPro" id="IPR014729">
    <property type="entry name" value="Rossmann-like_a/b/a_fold"/>
</dbReference>
<comment type="function">
    <text evidence="1 11">Catalyzes the reversible adenylation of nicotinate mononucleotide (NaMN) to nicotinic acid adenine dinucleotide (NaAD).</text>
</comment>
<feature type="domain" description="Cytidyltransferase-like" evidence="12">
    <location>
        <begin position="11"/>
        <end position="174"/>
    </location>
</feature>
<dbReference type="NCBIfam" id="TIGR00125">
    <property type="entry name" value="cyt_tran_rel"/>
    <property type="match status" value="1"/>
</dbReference>
<evidence type="ECO:0000256" key="1">
    <source>
        <dbReference type="ARBA" id="ARBA00002324"/>
    </source>
</evidence>
<dbReference type="PANTHER" id="PTHR39321">
    <property type="entry name" value="NICOTINATE-NUCLEOTIDE ADENYLYLTRANSFERASE-RELATED"/>
    <property type="match status" value="1"/>
</dbReference>
<evidence type="ECO:0000256" key="7">
    <source>
        <dbReference type="ARBA" id="ARBA00022741"/>
    </source>
</evidence>
<evidence type="ECO:0000313" key="14">
    <source>
        <dbReference type="Proteomes" id="UP000276407"/>
    </source>
</evidence>
<protein>
    <recommendedName>
        <fullName evidence="11">Probable nicotinate-nucleotide adenylyltransferase</fullName>
        <ecNumber evidence="11">2.7.7.18</ecNumber>
    </recommendedName>
    <alternativeName>
        <fullName evidence="11">Deamido-NAD(+) diphosphorylase</fullName>
    </alternativeName>
    <alternativeName>
        <fullName evidence="11">Deamido-NAD(+) pyrophosphorylase</fullName>
    </alternativeName>
    <alternativeName>
        <fullName evidence="11">Nicotinate mononucleotide adenylyltransferase</fullName>
        <shortName evidence="11">NaMN adenylyltransferase</shortName>
    </alternativeName>
</protein>
<evidence type="ECO:0000256" key="3">
    <source>
        <dbReference type="ARBA" id="ARBA00009014"/>
    </source>
</evidence>
<dbReference type="AlphaFoldDB" id="A0AAD0XPV3"/>
<evidence type="ECO:0000256" key="8">
    <source>
        <dbReference type="ARBA" id="ARBA00022840"/>
    </source>
</evidence>
<dbReference type="PANTHER" id="PTHR39321:SF3">
    <property type="entry name" value="PHOSPHOPANTETHEINE ADENYLYLTRANSFERASE"/>
    <property type="match status" value="1"/>
</dbReference>
<evidence type="ECO:0000313" key="13">
    <source>
        <dbReference type="EMBL" id="AYV55151.1"/>
    </source>
</evidence>
<dbReference type="InterPro" id="IPR004821">
    <property type="entry name" value="Cyt_trans-like"/>
</dbReference>
<dbReference type="EC" id="2.7.7.18" evidence="11"/>
<reference evidence="13 14" key="1">
    <citation type="submission" date="2018-11" db="EMBL/GenBank/DDBJ databases">
        <title>Complete genome sequence of Leptospira kmetyi isolate LS 001/16 from soil sample associated with a leptospirosis patient in Kelantan.</title>
        <authorList>
            <person name="Muhammad Yusoff F."/>
            <person name="Muhammad Yusoff S."/>
            <person name="Ahmad M.N."/>
            <person name="Yusof N.Y."/>
            <person name="Aziah I."/>
        </authorList>
    </citation>
    <scope>NUCLEOTIDE SEQUENCE [LARGE SCALE GENOMIC DNA]</scope>
    <source>
        <strain evidence="13 14">LS 001/16</strain>
    </source>
</reference>
<evidence type="ECO:0000256" key="2">
    <source>
        <dbReference type="ARBA" id="ARBA00005019"/>
    </source>
</evidence>
<dbReference type="GO" id="GO:0004515">
    <property type="term" value="F:nicotinate-nucleotide adenylyltransferase activity"/>
    <property type="evidence" value="ECO:0007669"/>
    <property type="project" value="UniProtKB-UniRule"/>
</dbReference>
<evidence type="ECO:0000256" key="11">
    <source>
        <dbReference type="HAMAP-Rule" id="MF_00244"/>
    </source>
</evidence>
<name>A0AAD0XPV3_9LEPT</name>
<accession>A0AAD0XPV3</accession>
<keyword evidence="4 11" id="KW-0662">Pyridine nucleotide biosynthesis</keyword>
<dbReference type="GO" id="GO:0009435">
    <property type="term" value="P:NAD+ biosynthetic process"/>
    <property type="evidence" value="ECO:0007669"/>
    <property type="project" value="UniProtKB-UniRule"/>
</dbReference>
<keyword evidence="5 11" id="KW-0808">Transferase</keyword>
<keyword evidence="7 11" id="KW-0547">Nucleotide-binding</keyword>
<dbReference type="InterPro" id="IPR005248">
    <property type="entry name" value="NadD/NMNAT"/>
</dbReference>
<dbReference type="HAMAP" id="MF_00244">
    <property type="entry name" value="NaMN_adenylyltr"/>
    <property type="match status" value="1"/>
</dbReference>
<evidence type="ECO:0000256" key="5">
    <source>
        <dbReference type="ARBA" id="ARBA00022679"/>
    </source>
</evidence>
<gene>
    <name evidence="11 13" type="primary">nadD</name>
    <name evidence="13" type="ORF">EFP84_06235</name>
</gene>
<dbReference type="CDD" id="cd02165">
    <property type="entry name" value="NMNAT"/>
    <property type="match status" value="1"/>
</dbReference>
<evidence type="ECO:0000256" key="6">
    <source>
        <dbReference type="ARBA" id="ARBA00022695"/>
    </source>
</evidence>
<dbReference type="RefSeq" id="WP_123179358.1">
    <property type="nucleotide sequence ID" value="NZ_CP033614.1"/>
</dbReference>
<evidence type="ECO:0000256" key="4">
    <source>
        <dbReference type="ARBA" id="ARBA00022642"/>
    </source>
</evidence>
<dbReference type="Gene3D" id="3.40.50.620">
    <property type="entry name" value="HUPs"/>
    <property type="match status" value="1"/>
</dbReference>
<keyword evidence="9 11" id="KW-0520">NAD</keyword>
<dbReference type="GO" id="GO:0005524">
    <property type="term" value="F:ATP binding"/>
    <property type="evidence" value="ECO:0007669"/>
    <property type="project" value="UniProtKB-KW"/>
</dbReference>
<dbReference type="SUPFAM" id="SSF52374">
    <property type="entry name" value="Nucleotidylyl transferase"/>
    <property type="match status" value="1"/>
</dbReference>
<dbReference type="Pfam" id="PF01467">
    <property type="entry name" value="CTP_transf_like"/>
    <property type="match status" value="1"/>
</dbReference>
<evidence type="ECO:0000259" key="12">
    <source>
        <dbReference type="Pfam" id="PF01467"/>
    </source>
</evidence>
<sequence length="213" mass="24748">MSEESSILTGIFGGSFDPPHEGHSGILKSFFREVPECKELFLIPNRQNPLKGEKLSPSPSIFEMLNLFASEFDAPIRILDLELKRTGPSYTIQTLRELKNLFPERVFVLLIGEDNYANFHEWKDWKEILDEVREVFVFRRFSEIIPINPHLLARNEFRFLKNPLIPVSSTDLRNSFSKTNSGSNASALPVSRYENRISKPILDYIRKNELYRK</sequence>
<dbReference type="Proteomes" id="UP000276407">
    <property type="component" value="Chromosome 1"/>
</dbReference>
<evidence type="ECO:0000256" key="10">
    <source>
        <dbReference type="ARBA" id="ARBA00048721"/>
    </source>
</evidence>
<dbReference type="NCBIfam" id="TIGR00482">
    <property type="entry name" value="nicotinate (nicotinamide) nucleotide adenylyltransferase"/>
    <property type="match status" value="1"/>
</dbReference>
<dbReference type="KEGG" id="lkm:EFP84_06235"/>
<organism evidence="13 14">
    <name type="scientific">Leptospira kmetyi</name>
    <dbReference type="NCBI Taxonomy" id="408139"/>
    <lineage>
        <taxon>Bacteria</taxon>
        <taxon>Pseudomonadati</taxon>
        <taxon>Spirochaetota</taxon>
        <taxon>Spirochaetia</taxon>
        <taxon>Leptospirales</taxon>
        <taxon>Leptospiraceae</taxon>
        <taxon>Leptospira</taxon>
    </lineage>
</organism>